<evidence type="ECO:0000313" key="6">
    <source>
        <dbReference type="Proteomes" id="UP000823616"/>
    </source>
</evidence>
<evidence type="ECO:0000256" key="1">
    <source>
        <dbReference type="ARBA" id="ARBA00023015"/>
    </source>
</evidence>
<dbReference type="InterPro" id="IPR020449">
    <property type="entry name" value="Tscrpt_reg_AraC-type_HTH"/>
</dbReference>
<organism evidence="5 6">
    <name type="scientific">Candidatus Avitreponema avistercoris</name>
    <dbReference type="NCBI Taxonomy" id="2840705"/>
    <lineage>
        <taxon>Bacteria</taxon>
        <taxon>Pseudomonadati</taxon>
        <taxon>Spirochaetota</taxon>
        <taxon>Spirochaetia</taxon>
        <taxon>Spirochaetales</taxon>
        <taxon>Candidatus Avitreponema</taxon>
    </lineage>
</organism>
<dbReference type="PRINTS" id="PR00032">
    <property type="entry name" value="HTHARAC"/>
</dbReference>
<dbReference type="Proteomes" id="UP000823616">
    <property type="component" value="Unassembled WGS sequence"/>
</dbReference>
<accession>A0A9D9EP20</accession>
<name>A0A9D9EP20_9SPIR</name>
<feature type="domain" description="HTH araC/xylS-type" evidence="4">
    <location>
        <begin position="144"/>
        <end position="242"/>
    </location>
</feature>
<dbReference type="GO" id="GO:0003700">
    <property type="term" value="F:DNA-binding transcription factor activity"/>
    <property type="evidence" value="ECO:0007669"/>
    <property type="project" value="InterPro"/>
</dbReference>
<protein>
    <submittedName>
        <fullName evidence="5">Helix-turn-helix domain-containing protein</fullName>
    </submittedName>
</protein>
<evidence type="ECO:0000256" key="2">
    <source>
        <dbReference type="ARBA" id="ARBA00023125"/>
    </source>
</evidence>
<dbReference type="InterPro" id="IPR009057">
    <property type="entry name" value="Homeodomain-like_sf"/>
</dbReference>
<dbReference type="PROSITE" id="PS01124">
    <property type="entry name" value="HTH_ARAC_FAMILY_2"/>
    <property type="match status" value="1"/>
</dbReference>
<evidence type="ECO:0000256" key="3">
    <source>
        <dbReference type="ARBA" id="ARBA00023163"/>
    </source>
</evidence>
<keyword evidence="2" id="KW-0238">DNA-binding</keyword>
<dbReference type="PANTHER" id="PTHR43280">
    <property type="entry name" value="ARAC-FAMILY TRANSCRIPTIONAL REGULATOR"/>
    <property type="match status" value="1"/>
</dbReference>
<dbReference type="AlphaFoldDB" id="A0A9D9EP20"/>
<evidence type="ECO:0000259" key="4">
    <source>
        <dbReference type="PROSITE" id="PS01124"/>
    </source>
</evidence>
<comment type="caution">
    <text evidence="5">The sequence shown here is derived from an EMBL/GenBank/DDBJ whole genome shotgun (WGS) entry which is preliminary data.</text>
</comment>
<reference evidence="5" key="1">
    <citation type="submission" date="2020-10" db="EMBL/GenBank/DDBJ databases">
        <authorList>
            <person name="Gilroy R."/>
        </authorList>
    </citation>
    <scope>NUCLEOTIDE SEQUENCE</scope>
    <source>
        <strain evidence="5">B3-4054</strain>
    </source>
</reference>
<dbReference type="InterPro" id="IPR018060">
    <property type="entry name" value="HTH_AraC"/>
</dbReference>
<keyword evidence="3" id="KW-0804">Transcription</keyword>
<dbReference type="PANTHER" id="PTHR43280:SF2">
    <property type="entry name" value="HTH-TYPE TRANSCRIPTIONAL REGULATOR EXSA"/>
    <property type="match status" value="1"/>
</dbReference>
<proteinExistence type="predicted"/>
<dbReference type="Pfam" id="PF12833">
    <property type="entry name" value="HTH_18"/>
    <property type="match status" value="1"/>
</dbReference>
<dbReference type="Gene3D" id="1.10.10.60">
    <property type="entry name" value="Homeodomain-like"/>
    <property type="match status" value="2"/>
</dbReference>
<gene>
    <name evidence="5" type="ORF">IAA96_03315</name>
</gene>
<dbReference type="SMART" id="SM00342">
    <property type="entry name" value="HTH_ARAC"/>
    <property type="match status" value="1"/>
</dbReference>
<reference evidence="5" key="2">
    <citation type="journal article" date="2021" name="PeerJ">
        <title>Extensive microbial diversity within the chicken gut microbiome revealed by metagenomics and culture.</title>
        <authorList>
            <person name="Gilroy R."/>
            <person name="Ravi A."/>
            <person name="Getino M."/>
            <person name="Pursley I."/>
            <person name="Horton D.L."/>
            <person name="Alikhan N.F."/>
            <person name="Baker D."/>
            <person name="Gharbi K."/>
            <person name="Hall N."/>
            <person name="Watson M."/>
            <person name="Adriaenssens E.M."/>
            <person name="Foster-Nyarko E."/>
            <person name="Jarju S."/>
            <person name="Secka A."/>
            <person name="Antonio M."/>
            <person name="Oren A."/>
            <person name="Chaudhuri R.R."/>
            <person name="La Ragione R."/>
            <person name="Hildebrand F."/>
            <person name="Pallen M.J."/>
        </authorList>
    </citation>
    <scope>NUCLEOTIDE SEQUENCE</scope>
    <source>
        <strain evidence="5">B3-4054</strain>
    </source>
</reference>
<dbReference type="SUPFAM" id="SSF46689">
    <property type="entry name" value="Homeodomain-like"/>
    <property type="match status" value="2"/>
</dbReference>
<dbReference type="EMBL" id="JADIMS010000054">
    <property type="protein sequence ID" value="MBO8450116.1"/>
    <property type="molecule type" value="Genomic_DNA"/>
</dbReference>
<dbReference type="GO" id="GO:0043565">
    <property type="term" value="F:sequence-specific DNA binding"/>
    <property type="evidence" value="ECO:0007669"/>
    <property type="project" value="InterPro"/>
</dbReference>
<sequence length="251" mass="28670">MPGEKQETDKKLSESIFRNRETGVSHLPYERELAFYDAVKSGDEEAVRALMLPLKDSNLGVLSDNPVRNLKYHLIITVAMITRFCIEAGMPAESAYTLSDIYIKQADRLQSEDEISGLHRTLVLDYTGRMKTLYRENAYSKPVTMAVNYIEKHLHDRISSADLAGHLGVSKSYLCRLFKKETHRTIGACIKQAKVKAAVNMLLYSEMSPLDIALALSFSSQSYFIKVFKEETGYTPADYRKRFFSRHFDCR</sequence>
<keyword evidence="1" id="KW-0805">Transcription regulation</keyword>
<evidence type="ECO:0000313" key="5">
    <source>
        <dbReference type="EMBL" id="MBO8450116.1"/>
    </source>
</evidence>